<proteinExistence type="predicted"/>
<evidence type="ECO:0000313" key="1">
    <source>
        <dbReference type="EMBL" id="KAK3737102.1"/>
    </source>
</evidence>
<protein>
    <submittedName>
        <fullName evidence="1">Uncharacterized protein</fullName>
    </submittedName>
</protein>
<gene>
    <name evidence="1" type="ORF">RRG08_016408</name>
</gene>
<accession>A0AAE0Y9S0</accession>
<dbReference type="EMBL" id="JAWDGP010006665">
    <property type="protein sequence ID" value="KAK3737102.1"/>
    <property type="molecule type" value="Genomic_DNA"/>
</dbReference>
<reference evidence="1" key="1">
    <citation type="journal article" date="2023" name="G3 (Bethesda)">
        <title>A reference genome for the long-term kleptoplast-retaining sea slug Elysia crispata morphotype clarki.</title>
        <authorList>
            <person name="Eastman K.E."/>
            <person name="Pendleton A.L."/>
            <person name="Shaikh M.A."/>
            <person name="Suttiyut T."/>
            <person name="Ogas R."/>
            <person name="Tomko P."/>
            <person name="Gavelis G."/>
            <person name="Widhalm J.R."/>
            <person name="Wisecaver J.H."/>
        </authorList>
    </citation>
    <scope>NUCLEOTIDE SEQUENCE</scope>
    <source>
        <strain evidence="1">ECLA1</strain>
    </source>
</reference>
<dbReference type="AlphaFoldDB" id="A0AAE0Y9S0"/>
<dbReference type="Proteomes" id="UP001283361">
    <property type="component" value="Unassembled WGS sequence"/>
</dbReference>
<name>A0AAE0Y9S0_9GAST</name>
<comment type="caution">
    <text evidence="1">The sequence shown here is derived from an EMBL/GenBank/DDBJ whole genome shotgun (WGS) entry which is preliminary data.</text>
</comment>
<sequence length="116" mass="13219">MTRQTEAKHDRWTCADTQAEKKLHGVVSYKQDIPQIEDRPHLASGADLRAILVLGTEVFSHSDLLFCGLRDRVLTPPVWTGDESHPVISASRSHPSFTQGFSDFEVFQYDTDKNWF</sequence>
<organism evidence="1 2">
    <name type="scientific">Elysia crispata</name>
    <name type="common">lettuce slug</name>
    <dbReference type="NCBI Taxonomy" id="231223"/>
    <lineage>
        <taxon>Eukaryota</taxon>
        <taxon>Metazoa</taxon>
        <taxon>Spiralia</taxon>
        <taxon>Lophotrochozoa</taxon>
        <taxon>Mollusca</taxon>
        <taxon>Gastropoda</taxon>
        <taxon>Heterobranchia</taxon>
        <taxon>Euthyneura</taxon>
        <taxon>Panpulmonata</taxon>
        <taxon>Sacoglossa</taxon>
        <taxon>Placobranchoidea</taxon>
        <taxon>Plakobranchidae</taxon>
        <taxon>Elysia</taxon>
    </lineage>
</organism>
<evidence type="ECO:0000313" key="2">
    <source>
        <dbReference type="Proteomes" id="UP001283361"/>
    </source>
</evidence>
<keyword evidence="2" id="KW-1185">Reference proteome</keyword>